<organism evidence="1 2">
    <name type="scientific">Marinobacter pelagius</name>
    <dbReference type="NCBI Taxonomy" id="379482"/>
    <lineage>
        <taxon>Bacteria</taxon>
        <taxon>Pseudomonadati</taxon>
        <taxon>Pseudomonadota</taxon>
        <taxon>Gammaproteobacteria</taxon>
        <taxon>Pseudomonadales</taxon>
        <taxon>Marinobacteraceae</taxon>
        <taxon>Marinobacter</taxon>
    </lineage>
</organism>
<name>A0A366GHU9_9GAMM</name>
<comment type="caution">
    <text evidence="1">The sequence shown here is derived from an EMBL/GenBank/DDBJ whole genome shotgun (WGS) entry which is preliminary data.</text>
</comment>
<protein>
    <submittedName>
        <fullName evidence="1">Uncharacterized protein</fullName>
    </submittedName>
</protein>
<dbReference type="EMBL" id="QNRO01000020">
    <property type="protein sequence ID" value="RBP25960.1"/>
    <property type="molecule type" value="Genomic_DNA"/>
</dbReference>
<accession>A0A366GHU9</accession>
<dbReference type="AlphaFoldDB" id="A0A366GHU9"/>
<proteinExistence type="predicted"/>
<gene>
    <name evidence="1" type="ORF">DET50_1209</name>
</gene>
<sequence length="64" mass="7350">MIGVIPLLRETTQNHKYAPKLYDTIANERSLESKRHSVLEQENTELKTRVAILGARPKRCGQVF</sequence>
<dbReference type="Proteomes" id="UP000252995">
    <property type="component" value="Unassembled WGS sequence"/>
</dbReference>
<evidence type="ECO:0000313" key="2">
    <source>
        <dbReference type="Proteomes" id="UP000252995"/>
    </source>
</evidence>
<reference evidence="1 2" key="1">
    <citation type="submission" date="2018-06" db="EMBL/GenBank/DDBJ databases">
        <title>Freshwater and sediment microbial communities from various areas in North America, analyzing microbe dynamics in response to fracking.</title>
        <authorList>
            <person name="Lamendella R."/>
        </authorList>
    </citation>
    <scope>NUCLEOTIDE SEQUENCE [LARGE SCALE GENOMIC DNA]</scope>
    <source>
        <strain evidence="1 2">114J</strain>
    </source>
</reference>
<evidence type="ECO:0000313" key="1">
    <source>
        <dbReference type="EMBL" id="RBP25960.1"/>
    </source>
</evidence>